<keyword evidence="1" id="KW-0614">Plasmid</keyword>
<evidence type="ECO:0000313" key="2">
    <source>
        <dbReference type="Proteomes" id="UP001057532"/>
    </source>
</evidence>
<dbReference type="EMBL" id="CP097479">
    <property type="protein sequence ID" value="USS93984.1"/>
    <property type="molecule type" value="Genomic_DNA"/>
</dbReference>
<accession>A0ABY5C5E2</accession>
<dbReference type="Pfam" id="PF16784">
    <property type="entry name" value="HNHc_6"/>
    <property type="match status" value="1"/>
</dbReference>
<dbReference type="Proteomes" id="UP001057532">
    <property type="component" value="Plasmid punnamed"/>
</dbReference>
<organism evidence="1 2">
    <name type="scientific">Fructilactobacillus ixorae</name>
    <dbReference type="NCBI Taxonomy" id="1750535"/>
    <lineage>
        <taxon>Bacteria</taxon>
        <taxon>Bacillati</taxon>
        <taxon>Bacillota</taxon>
        <taxon>Bacilli</taxon>
        <taxon>Lactobacillales</taxon>
        <taxon>Lactobacillaceae</taxon>
        <taxon>Fructilactobacillus</taxon>
    </lineage>
</organism>
<dbReference type="RefSeq" id="WP_252780869.1">
    <property type="nucleotide sequence ID" value="NZ_CP097479.1"/>
</dbReference>
<protein>
    <submittedName>
        <fullName evidence="1">HNHc nuclease</fullName>
    </submittedName>
</protein>
<sequence>MYAKLAQINGSRVVLDLDGEIDVNQLKRFSDGKQPTVELIVADGRRITPDQRKKIFAMFGDMSDYLGYFPREVEEIMKYQFIQTMDRPEWFSMADCSESLANEFLTFIIDFCIKNDIPFKTKVIDIIQNDYGLVHDCVLKRICVVCGKPHADIHHVDTVGRGFDRRKINHIGRRVLPLCRTCHQRFHEMGSISFFQQNQILPIKLTADDIKKLGLESNERVDEYAKHGDFKKFQRNS</sequence>
<proteinExistence type="predicted"/>
<name>A0ABY5C5E2_9LACO</name>
<evidence type="ECO:0000313" key="1">
    <source>
        <dbReference type="EMBL" id="USS93984.1"/>
    </source>
</evidence>
<dbReference type="InterPro" id="IPR041242">
    <property type="entry name" value="HNHc_6"/>
</dbReference>
<geneLocation type="plasmid" evidence="1 2">
    <name>punnamed</name>
</geneLocation>
<reference evidence="1" key="1">
    <citation type="submission" date="2022-05" db="EMBL/GenBank/DDBJ databases">
        <authorList>
            <person name="Oliphant S.A."/>
            <person name="Watson-Haigh N.S."/>
            <person name="Sumby K.M."/>
            <person name="Gardner J.M."/>
            <person name="Jiranek V."/>
        </authorList>
    </citation>
    <scope>NUCLEOTIDE SEQUENCE</scope>
    <source>
        <strain evidence="1">Ru20-1</strain>
        <plasmid evidence="1">punnamed</plasmid>
    </source>
</reference>
<keyword evidence="2" id="KW-1185">Reference proteome</keyword>
<dbReference type="InterPro" id="IPR003615">
    <property type="entry name" value="HNH_nuc"/>
</dbReference>
<dbReference type="CDD" id="cd00085">
    <property type="entry name" value="HNHc"/>
    <property type="match status" value="1"/>
</dbReference>
<gene>
    <name evidence="1" type="ORF">M8332_07105</name>
</gene>